<dbReference type="InterPro" id="IPR001623">
    <property type="entry name" value="DnaJ_domain"/>
</dbReference>
<feature type="domain" description="DPH-type MB" evidence="6">
    <location>
        <begin position="85"/>
        <end position="141"/>
    </location>
</feature>
<dbReference type="Gene3D" id="3.10.660.10">
    <property type="entry name" value="DPH Zinc finger"/>
    <property type="match status" value="1"/>
</dbReference>
<gene>
    <name evidence="7" type="ORF">BBRV_LOCUS16207</name>
</gene>
<dbReference type="Pfam" id="PF00226">
    <property type="entry name" value="DnaJ"/>
    <property type="match status" value="1"/>
</dbReference>
<keyword evidence="4" id="KW-0408">Iron</keyword>
<dbReference type="Gene3D" id="1.10.287.110">
    <property type="entry name" value="DnaJ domain"/>
    <property type="match status" value="1"/>
</dbReference>
<organism evidence="7">
    <name type="scientific">Bracon brevicornis</name>
    <dbReference type="NCBI Taxonomy" id="1563983"/>
    <lineage>
        <taxon>Eukaryota</taxon>
        <taxon>Metazoa</taxon>
        <taxon>Ecdysozoa</taxon>
        <taxon>Arthropoda</taxon>
        <taxon>Hexapoda</taxon>
        <taxon>Insecta</taxon>
        <taxon>Pterygota</taxon>
        <taxon>Neoptera</taxon>
        <taxon>Endopterygota</taxon>
        <taxon>Hymenoptera</taxon>
        <taxon>Apocrita</taxon>
        <taxon>Ichneumonoidea</taxon>
        <taxon>Braconidae</taxon>
        <taxon>Braconinae</taxon>
        <taxon>Bracon</taxon>
    </lineage>
</organism>
<dbReference type="PANTHER" id="PTHR45255">
    <property type="entry name" value="DNAJ HOMOLOG SUBFAMILY C MEMBER 24"/>
    <property type="match status" value="1"/>
</dbReference>
<dbReference type="PROSITE" id="PS50076">
    <property type="entry name" value="DNAJ_2"/>
    <property type="match status" value="1"/>
</dbReference>
<evidence type="ECO:0000259" key="5">
    <source>
        <dbReference type="PROSITE" id="PS50076"/>
    </source>
</evidence>
<dbReference type="Pfam" id="PF05207">
    <property type="entry name" value="Zn_ribbon_CSL"/>
    <property type="match status" value="1"/>
</dbReference>
<dbReference type="PRINTS" id="PR00625">
    <property type="entry name" value="JDOMAIN"/>
</dbReference>
<dbReference type="SUPFAM" id="SSF46565">
    <property type="entry name" value="Chaperone J-domain"/>
    <property type="match status" value="1"/>
</dbReference>
<dbReference type="EMBL" id="CADCXW020000002">
    <property type="protein sequence ID" value="CAD1534934.1"/>
    <property type="molecule type" value="Genomic_DNA"/>
</dbReference>
<dbReference type="PROSITE" id="PS51074">
    <property type="entry name" value="DPH_MB"/>
    <property type="match status" value="1"/>
</dbReference>
<evidence type="ECO:0000256" key="1">
    <source>
        <dbReference type="ARBA" id="ARBA00006169"/>
    </source>
</evidence>
<dbReference type="InterPro" id="IPR036671">
    <property type="entry name" value="DPH_MB_sf"/>
</dbReference>
<proteinExistence type="inferred from homology"/>
<sequence>MPVDINYKHYEVLECSKESSQEDIKRAYHRLALLYHPDKNSTVSFNKNKFLEIEAAWRILGNSESRKRYDAECRQAELESENILIHERINVNEMKDEGDDVLSYPCRCGNNYLLDKNELNLEDETVYVACQECTFFIAVDR</sequence>
<dbReference type="AlphaFoldDB" id="A0A6V7I723"/>
<dbReference type="SUPFAM" id="SSF144217">
    <property type="entry name" value="CSL zinc finger"/>
    <property type="match status" value="1"/>
</dbReference>
<dbReference type="GO" id="GO:0008198">
    <property type="term" value="F:ferrous iron binding"/>
    <property type="evidence" value="ECO:0007669"/>
    <property type="project" value="TreeGrafter"/>
</dbReference>
<dbReference type="GO" id="GO:0001671">
    <property type="term" value="F:ATPase activator activity"/>
    <property type="evidence" value="ECO:0007669"/>
    <property type="project" value="TreeGrafter"/>
</dbReference>
<evidence type="ECO:0000256" key="2">
    <source>
        <dbReference type="ARBA" id="ARBA00022723"/>
    </source>
</evidence>
<evidence type="ECO:0000256" key="3">
    <source>
        <dbReference type="ARBA" id="ARBA00022833"/>
    </source>
</evidence>
<evidence type="ECO:0008006" key="8">
    <source>
        <dbReference type="Google" id="ProtNLM"/>
    </source>
</evidence>
<dbReference type="PANTHER" id="PTHR45255:SF1">
    <property type="entry name" value="DNAJ HOMOLOG SUBFAMILY C MEMBER 24"/>
    <property type="match status" value="1"/>
</dbReference>
<comment type="similarity">
    <text evidence="1">Belongs to the DPH4 family.</text>
</comment>
<reference evidence="7" key="1">
    <citation type="submission" date="2020-07" db="EMBL/GenBank/DDBJ databases">
        <authorList>
            <person name="Ferguson B K."/>
        </authorList>
    </citation>
    <scope>NUCLEOTIDE SEQUENCE</scope>
    <source>
        <strain evidence="7">L06</strain>
    </source>
</reference>
<dbReference type="CDD" id="cd06257">
    <property type="entry name" value="DnaJ"/>
    <property type="match status" value="1"/>
</dbReference>
<evidence type="ECO:0000259" key="6">
    <source>
        <dbReference type="PROSITE" id="PS51074"/>
    </source>
</evidence>
<accession>A0A6V7I723</accession>
<feature type="domain" description="J" evidence="5">
    <location>
        <begin position="8"/>
        <end position="73"/>
    </location>
</feature>
<keyword evidence="2" id="KW-0479">Metal-binding</keyword>
<dbReference type="InterPro" id="IPR036869">
    <property type="entry name" value="J_dom_sf"/>
</dbReference>
<dbReference type="InterPro" id="IPR007872">
    <property type="entry name" value="DPH_MB_dom"/>
</dbReference>
<evidence type="ECO:0000313" key="7">
    <source>
        <dbReference type="EMBL" id="CAD1534934.1"/>
    </source>
</evidence>
<evidence type="ECO:0000256" key="4">
    <source>
        <dbReference type="ARBA" id="ARBA00023004"/>
    </source>
</evidence>
<name>A0A6V7I723_9HYME</name>
<keyword evidence="3" id="KW-0862">Zinc</keyword>
<dbReference type="SMART" id="SM00271">
    <property type="entry name" value="DnaJ"/>
    <property type="match status" value="1"/>
</dbReference>
<protein>
    <recommendedName>
        <fullName evidence="8">J domain-containing protein</fullName>
    </recommendedName>
</protein>